<reference evidence="5 6" key="1">
    <citation type="submission" date="2019-03" db="EMBL/GenBank/DDBJ databases">
        <title>The genome sequence of a newly discovered highly antifungal drug resistant Aspergillus species, Aspergillus tanneri NIH 1004.</title>
        <authorList>
            <person name="Mounaud S."/>
            <person name="Singh I."/>
            <person name="Joardar V."/>
            <person name="Pakala S."/>
            <person name="Pakala S."/>
            <person name="Venepally P."/>
            <person name="Hoover J."/>
            <person name="Nierman W."/>
            <person name="Chung J."/>
            <person name="Losada L."/>
        </authorList>
    </citation>
    <scope>NUCLEOTIDE SEQUENCE [LARGE SCALE GENOMIC DNA]</scope>
    <source>
        <strain evidence="5 6">NIH1004</strain>
    </source>
</reference>
<evidence type="ECO:0000313" key="5">
    <source>
        <dbReference type="EMBL" id="THC93701.1"/>
    </source>
</evidence>
<reference evidence="4 7" key="2">
    <citation type="submission" date="2019-08" db="EMBL/GenBank/DDBJ databases">
        <title>The genome sequence of a newly discovered highly antifungal drug resistant Aspergillus species, Aspergillus tanneri NIH 1004.</title>
        <authorList>
            <person name="Mounaud S."/>
            <person name="Singh I."/>
            <person name="Joardar V."/>
            <person name="Pakala S."/>
            <person name="Pakala S."/>
            <person name="Venepally P."/>
            <person name="Chung J.K."/>
            <person name="Losada L."/>
            <person name="Nierman W.C."/>
        </authorList>
    </citation>
    <scope>NUCLEOTIDE SEQUENCE [LARGE SCALE GENOMIC DNA]</scope>
    <source>
        <strain evidence="4 7">NIH1004</strain>
    </source>
</reference>
<evidence type="ECO:0000256" key="3">
    <source>
        <dbReference type="SAM" id="Phobius"/>
    </source>
</evidence>
<evidence type="ECO:0000313" key="6">
    <source>
        <dbReference type="Proteomes" id="UP000308092"/>
    </source>
</evidence>
<comment type="caution">
    <text evidence="5">The sequence shown here is derived from an EMBL/GenBank/DDBJ whole genome shotgun (WGS) entry which is preliminary data.</text>
</comment>
<feature type="compositionally biased region" description="Basic and acidic residues" evidence="2">
    <location>
        <begin position="18"/>
        <end position="27"/>
    </location>
</feature>
<accession>A0A4S3JK78</accession>
<comment type="similarity">
    <text evidence="1">Belongs to the ustYa family.</text>
</comment>
<dbReference type="EMBL" id="QUQM01000008">
    <property type="protein sequence ID" value="KAA8642401.1"/>
    <property type="molecule type" value="Genomic_DNA"/>
</dbReference>
<dbReference type="STRING" id="1220188.A0A4S3JK78"/>
<keyword evidence="3" id="KW-0472">Membrane</keyword>
<proteinExistence type="inferred from homology"/>
<organism evidence="5 6">
    <name type="scientific">Aspergillus tanneri</name>
    <dbReference type="NCBI Taxonomy" id="1220188"/>
    <lineage>
        <taxon>Eukaryota</taxon>
        <taxon>Fungi</taxon>
        <taxon>Dikarya</taxon>
        <taxon>Ascomycota</taxon>
        <taxon>Pezizomycotina</taxon>
        <taxon>Eurotiomycetes</taxon>
        <taxon>Eurotiomycetidae</taxon>
        <taxon>Eurotiales</taxon>
        <taxon>Aspergillaceae</taxon>
        <taxon>Aspergillus</taxon>
        <taxon>Aspergillus subgen. Circumdati</taxon>
    </lineage>
</organism>
<evidence type="ECO:0008006" key="8">
    <source>
        <dbReference type="Google" id="ProtNLM"/>
    </source>
</evidence>
<evidence type="ECO:0000256" key="1">
    <source>
        <dbReference type="ARBA" id="ARBA00035112"/>
    </source>
</evidence>
<keyword evidence="6" id="KW-1185">Reference proteome</keyword>
<keyword evidence="3" id="KW-1133">Transmembrane helix</keyword>
<dbReference type="PANTHER" id="PTHR33365:SF7">
    <property type="entry name" value="TAT PATHWAY SIGNAL SEQUENCE"/>
    <property type="match status" value="1"/>
</dbReference>
<evidence type="ECO:0000313" key="7">
    <source>
        <dbReference type="Proteomes" id="UP000324241"/>
    </source>
</evidence>
<feature type="transmembrane region" description="Helical" evidence="3">
    <location>
        <begin position="37"/>
        <end position="60"/>
    </location>
</feature>
<keyword evidence="3" id="KW-0812">Transmembrane</keyword>
<dbReference type="Proteomes" id="UP000308092">
    <property type="component" value="Unassembled WGS sequence"/>
</dbReference>
<dbReference type="EMBL" id="SOSA01000249">
    <property type="protein sequence ID" value="THC93701.1"/>
    <property type="molecule type" value="Genomic_DNA"/>
</dbReference>
<dbReference type="InterPro" id="IPR021765">
    <property type="entry name" value="UstYa-like"/>
</dbReference>
<sequence length="259" mass="29808">MVSIEDKEKRPFLAGEQDEPHYGDIPRNKKGLSQSRLLKTHGLLFILQIAFLALNITFLIRNLSFASDYKNSDVHADALEKAYTPAQSALQYTVEEINHGHGPSQFTGEPRPEVDKAWSQLLRGGIIKISEDELRRLNKTSIRLRDGSGYIGYLESIHMLHCVKRIYQSQYPEQYPELQGTDAFTPGHWDHCLEVLRQGILCNADITVNTYYWKSPNEIQGNRTGTRKCTNWKRIQEWAEERAVNFEGPDNFLDTLVRE</sequence>
<dbReference type="OrthoDB" id="3687641at2759"/>
<dbReference type="Proteomes" id="UP000324241">
    <property type="component" value="Unassembled WGS sequence"/>
</dbReference>
<dbReference type="GO" id="GO:0043386">
    <property type="term" value="P:mycotoxin biosynthetic process"/>
    <property type="evidence" value="ECO:0007669"/>
    <property type="project" value="InterPro"/>
</dbReference>
<protein>
    <recommendedName>
        <fullName evidence="8">Tat pathway signal sequence</fullName>
    </recommendedName>
</protein>
<evidence type="ECO:0000256" key="2">
    <source>
        <dbReference type="SAM" id="MobiDB-lite"/>
    </source>
</evidence>
<evidence type="ECO:0000313" key="4">
    <source>
        <dbReference type="EMBL" id="KAA8642401.1"/>
    </source>
</evidence>
<feature type="region of interest" description="Disordered" evidence="2">
    <location>
        <begin position="1"/>
        <end position="27"/>
    </location>
</feature>
<dbReference type="GeneID" id="54334046"/>
<dbReference type="Pfam" id="PF11807">
    <property type="entry name" value="UstYa"/>
    <property type="match status" value="1"/>
</dbReference>
<feature type="compositionally biased region" description="Basic and acidic residues" evidence="2">
    <location>
        <begin position="1"/>
        <end position="11"/>
    </location>
</feature>
<gene>
    <name evidence="4" type="ORF">ATNIH1004_011345</name>
    <name evidence="5" type="ORF">EYZ11_006812</name>
</gene>
<dbReference type="AlphaFoldDB" id="A0A4S3JK78"/>
<dbReference type="RefSeq" id="XP_033421763.1">
    <property type="nucleotide sequence ID" value="XM_033575908.1"/>
</dbReference>
<name>A0A4S3JK78_9EURO</name>
<dbReference type="VEuPathDB" id="FungiDB:EYZ11_006812"/>
<dbReference type="PANTHER" id="PTHR33365">
    <property type="entry name" value="YALI0B05434P"/>
    <property type="match status" value="1"/>
</dbReference>